<comment type="subunit">
    <text evidence="15">Cross-link to form 2 major subcomplexes: one consisting of SGCB, SGCD and SGCG and the other consisting of SGCB and SGCD. The association between SGCB and SGCG is particularly strong while SGCA is loosely associated with the other sarcoglycans.</text>
</comment>
<dbReference type="GO" id="GO:0042383">
    <property type="term" value="C:sarcolemma"/>
    <property type="evidence" value="ECO:0007669"/>
    <property type="project" value="UniProtKB-SubCell"/>
</dbReference>
<dbReference type="GO" id="GO:0005856">
    <property type="term" value="C:cytoskeleton"/>
    <property type="evidence" value="ECO:0007669"/>
    <property type="project" value="UniProtKB-SubCell"/>
</dbReference>
<keyword evidence="12" id="KW-1015">Disulfide bond</keyword>
<comment type="function">
    <text evidence="1">Component of the sarcoglycan complex, a subcomplex of the dystrophin-glycoprotein complex which forms a link between the F-actin cytoskeleton and the extracellular matrix.</text>
</comment>
<evidence type="ECO:0000256" key="4">
    <source>
        <dbReference type="ARBA" id="ARBA00007574"/>
    </source>
</evidence>
<evidence type="ECO:0000256" key="11">
    <source>
        <dbReference type="ARBA" id="ARBA00023136"/>
    </source>
</evidence>
<evidence type="ECO:0000313" key="18">
    <source>
        <dbReference type="Proteomes" id="UP000494165"/>
    </source>
</evidence>
<dbReference type="GO" id="GO:0007517">
    <property type="term" value="P:muscle organ development"/>
    <property type="evidence" value="ECO:0007669"/>
    <property type="project" value="InterPro"/>
</dbReference>
<dbReference type="InterPro" id="IPR027659">
    <property type="entry name" value="Sgcb"/>
</dbReference>
<dbReference type="AlphaFoldDB" id="A0A8S1CQX5"/>
<keyword evidence="13" id="KW-0325">Glycoprotein</keyword>
<keyword evidence="10 16" id="KW-1133">Transmembrane helix</keyword>
<evidence type="ECO:0000256" key="3">
    <source>
        <dbReference type="ARBA" id="ARBA00004274"/>
    </source>
</evidence>
<evidence type="ECO:0000256" key="16">
    <source>
        <dbReference type="SAM" id="Phobius"/>
    </source>
</evidence>
<keyword evidence="11 16" id="KW-0472">Membrane</keyword>
<keyword evidence="9" id="KW-0735">Signal-anchor</keyword>
<comment type="caution">
    <text evidence="17">The sequence shown here is derived from an EMBL/GenBank/DDBJ whole genome shotgun (WGS) entry which is preliminary data.</text>
</comment>
<dbReference type="InterPro" id="IPR006875">
    <property type="entry name" value="Sarcoglycan"/>
</dbReference>
<dbReference type="Proteomes" id="UP000494165">
    <property type="component" value="Unassembled WGS sequence"/>
</dbReference>
<evidence type="ECO:0000256" key="8">
    <source>
        <dbReference type="ARBA" id="ARBA00022692"/>
    </source>
</evidence>
<comment type="similarity">
    <text evidence="4">Belongs to the sarcoglycan beta/delta/gamma/zeta family.</text>
</comment>
<proteinExistence type="inferred from homology"/>
<organism evidence="17 18">
    <name type="scientific">Cloeon dipterum</name>
    <dbReference type="NCBI Taxonomy" id="197152"/>
    <lineage>
        <taxon>Eukaryota</taxon>
        <taxon>Metazoa</taxon>
        <taxon>Ecdysozoa</taxon>
        <taxon>Arthropoda</taxon>
        <taxon>Hexapoda</taxon>
        <taxon>Insecta</taxon>
        <taxon>Pterygota</taxon>
        <taxon>Palaeoptera</taxon>
        <taxon>Ephemeroptera</taxon>
        <taxon>Pisciforma</taxon>
        <taxon>Baetidae</taxon>
        <taxon>Cloeon</taxon>
    </lineage>
</organism>
<evidence type="ECO:0000256" key="10">
    <source>
        <dbReference type="ARBA" id="ARBA00022989"/>
    </source>
</evidence>
<dbReference type="PANTHER" id="PTHR21142">
    <property type="entry name" value="SARCOGLYCANS"/>
    <property type="match status" value="1"/>
</dbReference>
<evidence type="ECO:0000256" key="5">
    <source>
        <dbReference type="ARBA" id="ARBA00015329"/>
    </source>
</evidence>
<accession>A0A8S1CQX5</accession>
<evidence type="ECO:0000256" key="9">
    <source>
        <dbReference type="ARBA" id="ARBA00022968"/>
    </source>
</evidence>
<dbReference type="GO" id="GO:0016012">
    <property type="term" value="C:sarcoglycan complex"/>
    <property type="evidence" value="ECO:0007669"/>
    <property type="project" value="InterPro"/>
</dbReference>
<protein>
    <recommendedName>
        <fullName evidence="5">Beta-sarcoglycan</fullName>
    </recommendedName>
</protein>
<evidence type="ECO:0000256" key="12">
    <source>
        <dbReference type="ARBA" id="ARBA00023157"/>
    </source>
</evidence>
<evidence type="ECO:0000313" key="17">
    <source>
        <dbReference type="EMBL" id="CAB3371647.1"/>
    </source>
</evidence>
<keyword evidence="6" id="KW-1003">Cell membrane</keyword>
<keyword evidence="14" id="KW-0206">Cytoskeleton</keyword>
<name>A0A8S1CQX5_9INSE</name>
<evidence type="ECO:0000256" key="13">
    <source>
        <dbReference type="ARBA" id="ARBA00023180"/>
    </source>
</evidence>
<keyword evidence="8 16" id="KW-0812">Transmembrane</keyword>
<evidence type="ECO:0000256" key="15">
    <source>
        <dbReference type="ARBA" id="ARBA00026041"/>
    </source>
</evidence>
<reference evidence="17 18" key="1">
    <citation type="submission" date="2020-04" db="EMBL/GenBank/DDBJ databases">
        <authorList>
            <person name="Alioto T."/>
            <person name="Alioto T."/>
            <person name="Gomez Garrido J."/>
        </authorList>
    </citation>
    <scope>NUCLEOTIDE SEQUENCE [LARGE SCALE GENOMIC DNA]</scope>
</reference>
<dbReference type="Pfam" id="PF04790">
    <property type="entry name" value="Sarcoglycan_1"/>
    <property type="match status" value="1"/>
</dbReference>
<dbReference type="OrthoDB" id="5843723at2759"/>
<keyword evidence="7" id="KW-0963">Cytoplasm</keyword>
<evidence type="ECO:0000256" key="7">
    <source>
        <dbReference type="ARBA" id="ARBA00022490"/>
    </source>
</evidence>
<dbReference type="EMBL" id="CADEPI010000063">
    <property type="protein sequence ID" value="CAB3371647.1"/>
    <property type="molecule type" value="Genomic_DNA"/>
</dbReference>
<evidence type="ECO:0000256" key="6">
    <source>
        <dbReference type="ARBA" id="ARBA00022475"/>
    </source>
</evidence>
<comment type="subcellular location">
    <subcellularLocation>
        <location evidence="3">Cell membrane</location>
        <location evidence="3">Sarcolemma</location>
        <topology evidence="3">Single-pass type II membrane protein</topology>
    </subcellularLocation>
    <subcellularLocation>
        <location evidence="2">Cytoplasm</location>
        <location evidence="2">Cytoskeleton</location>
    </subcellularLocation>
</comment>
<keyword evidence="18" id="KW-1185">Reference proteome</keyword>
<evidence type="ECO:0000256" key="2">
    <source>
        <dbReference type="ARBA" id="ARBA00004245"/>
    </source>
</evidence>
<evidence type="ECO:0000256" key="14">
    <source>
        <dbReference type="ARBA" id="ARBA00023212"/>
    </source>
</evidence>
<gene>
    <name evidence="17" type="ORF">CLODIP_2_CD01612</name>
</gene>
<sequence length="315" mass="34619">MILEARESAAPLDVLPSSGRSTLVKKELMVKSHNGSFRADFVSPYTLQQTQPKESKAFMFWVLVVVLLILALVNMILTFTILSVLRLGQGMQSLELIPSDNLIKFYGLTDLCNITKRDGHLEGFQDSPVSLTADNSEAVVNILKHKGAKTWTTSKIVVRPDGLAEITNVSTFEVKDHEGRLVFSSAYPNFELPKGVKKLDVQIARVSRISSPVDSNLLVGSDTYVKLRGNEGTKIEGKEIVWSADQDLLLRSLNGSIHLMGGHGVVLDVQNMPLVTNEGSTQQFKLCVCREKGRLFRVKMPATCLSYAGANNPCA</sequence>
<dbReference type="PANTHER" id="PTHR21142:SF2">
    <property type="entry name" value="BETA-SARCOGLYCAN"/>
    <property type="match status" value="1"/>
</dbReference>
<feature type="transmembrane region" description="Helical" evidence="16">
    <location>
        <begin position="58"/>
        <end position="85"/>
    </location>
</feature>
<evidence type="ECO:0000256" key="1">
    <source>
        <dbReference type="ARBA" id="ARBA00002860"/>
    </source>
</evidence>